<evidence type="ECO:0000256" key="1">
    <source>
        <dbReference type="SAM" id="MobiDB-lite"/>
    </source>
</evidence>
<proteinExistence type="predicted"/>
<evidence type="ECO:0000313" key="2">
    <source>
        <dbReference type="EMBL" id="MDM1048550.1"/>
    </source>
</evidence>
<dbReference type="Proteomes" id="UP001170954">
    <property type="component" value="Unassembled WGS sequence"/>
</dbReference>
<evidence type="ECO:0000313" key="3">
    <source>
        <dbReference type="Proteomes" id="UP001170954"/>
    </source>
</evidence>
<name>A0ABT7NMR9_9SPHI</name>
<feature type="region of interest" description="Disordered" evidence="1">
    <location>
        <begin position="32"/>
        <end position="63"/>
    </location>
</feature>
<dbReference type="EMBL" id="JACAGK010000024">
    <property type="protein sequence ID" value="MDM1048550.1"/>
    <property type="molecule type" value="Genomic_DNA"/>
</dbReference>
<reference evidence="2" key="2">
    <citation type="journal article" date="2022" name="Sci. Total Environ.">
        <title>Prevalence, transmission, and molecular epidemiology of tet(X)-positive bacteria among humans, animals, and environmental niches in China: An epidemiological, and genomic-based study.</title>
        <authorList>
            <person name="Dong N."/>
            <person name="Zeng Y."/>
            <person name="Cai C."/>
            <person name="Sun C."/>
            <person name="Lu J."/>
            <person name="Liu C."/>
            <person name="Zhou H."/>
            <person name="Sun Q."/>
            <person name="Shu L."/>
            <person name="Wang H."/>
            <person name="Wang Y."/>
            <person name="Wang S."/>
            <person name="Wu C."/>
            <person name="Chan E.W."/>
            <person name="Chen G."/>
            <person name="Shen Z."/>
            <person name="Chen S."/>
            <person name="Zhang R."/>
        </authorList>
    </citation>
    <scope>NUCLEOTIDE SEQUENCE</scope>
    <source>
        <strain evidence="2">R1692</strain>
    </source>
</reference>
<accession>A0ABT7NMR9</accession>
<protein>
    <submittedName>
        <fullName evidence="2">Uncharacterized protein</fullName>
    </submittedName>
</protein>
<keyword evidence="3" id="KW-1185">Reference proteome</keyword>
<reference evidence="2" key="1">
    <citation type="submission" date="2020-06" db="EMBL/GenBank/DDBJ databases">
        <authorList>
            <person name="Dong N."/>
        </authorList>
    </citation>
    <scope>NUCLEOTIDE SEQUENCE</scope>
    <source>
        <strain evidence="2">R1692</strain>
    </source>
</reference>
<comment type="caution">
    <text evidence="2">The sequence shown here is derived from an EMBL/GenBank/DDBJ whole genome shotgun (WGS) entry which is preliminary data.</text>
</comment>
<dbReference type="RefSeq" id="WP_149525510.1">
    <property type="nucleotide sequence ID" value="NZ_CP030848.1"/>
</dbReference>
<organism evidence="2 3">
    <name type="scientific">Sphingobacterium hotanense</name>
    <dbReference type="NCBI Taxonomy" id="649196"/>
    <lineage>
        <taxon>Bacteria</taxon>
        <taxon>Pseudomonadati</taxon>
        <taxon>Bacteroidota</taxon>
        <taxon>Sphingobacteriia</taxon>
        <taxon>Sphingobacteriales</taxon>
        <taxon>Sphingobacteriaceae</taxon>
        <taxon>Sphingobacterium</taxon>
    </lineage>
</organism>
<gene>
    <name evidence="2" type="ORF">HX018_09905</name>
</gene>
<sequence length="63" mass="7015">MDKRKILIKDYVPPRITSEELELECGVAAASATMQPGGGPEISSPWVTEETEETINKDWGFFD</sequence>